<evidence type="ECO:0000256" key="6">
    <source>
        <dbReference type="ARBA" id="ARBA00023277"/>
    </source>
</evidence>
<dbReference type="Proteomes" id="UP001139333">
    <property type="component" value="Unassembled WGS sequence"/>
</dbReference>
<reference evidence="16" key="1">
    <citation type="submission" date="2022-01" db="EMBL/GenBank/DDBJ databases">
        <title>Whole genome-based taxonomy of the Shewanellaceae.</title>
        <authorList>
            <person name="Martin-Rodriguez A.J."/>
        </authorList>
    </citation>
    <scope>NUCLEOTIDE SEQUENCE</scope>
    <source>
        <strain evidence="16">DSM 16422</strain>
    </source>
</reference>
<proteinExistence type="inferred from homology"/>
<dbReference type="SUPFAM" id="SSF53613">
    <property type="entry name" value="Ribokinase-like"/>
    <property type="match status" value="1"/>
</dbReference>
<dbReference type="Gene3D" id="3.40.1190.20">
    <property type="match status" value="1"/>
</dbReference>
<evidence type="ECO:0000256" key="12">
    <source>
        <dbReference type="ARBA" id="ARBA00067931"/>
    </source>
</evidence>
<dbReference type="GO" id="GO:0008673">
    <property type="term" value="F:2-dehydro-3-deoxygluconokinase activity"/>
    <property type="evidence" value="ECO:0007669"/>
    <property type="project" value="UniProtKB-EC"/>
</dbReference>
<dbReference type="EC" id="2.7.1.45" evidence="11"/>
<comment type="pathway">
    <text evidence="7">Carbohydrate acid metabolism; 2-dehydro-3-deoxy-D-gluconate degradation; D-glyceraldehyde 3-phosphate and pyruvate from 2-dehydro-3-deoxy-D-gluconate: step 1/2.</text>
</comment>
<sequence length="310" mass="33840">MNNQKIAIIGECMVELRSTGEMLAQNFGGDTLNTALYLARLTQNANLATHYVTALGHDPFSSNMKAKWQSEGVHTENVLHIEGKQPGLYYIETDDTGERSFYYWRNDAAAKYLFEQADSNGLIQSLLTFDAIYLSGISLAILTDESRVVLFDVLTQFKQAGGKVIFDNNYRPTLWQSKAKALESYQAMLKLTDIACLTFEDEQALFGDDEVEQCITRTQAAGVTEIVIKLGCEPCLVITPEERISVAATRVEKVVDTTAAGDSFSAGYLAKRLTGGTPQESAQAGHILAGTVIQYAGAIIPTAAMPNLSI</sequence>
<dbReference type="GO" id="GO:0042840">
    <property type="term" value="P:D-glucuronate catabolic process"/>
    <property type="evidence" value="ECO:0007669"/>
    <property type="project" value="TreeGrafter"/>
</dbReference>
<keyword evidence="3" id="KW-0547">Nucleotide-binding</keyword>
<accession>A0A9X1ZM47</accession>
<dbReference type="GO" id="GO:0019698">
    <property type="term" value="P:D-galacturonate catabolic process"/>
    <property type="evidence" value="ECO:0007669"/>
    <property type="project" value="TreeGrafter"/>
</dbReference>
<evidence type="ECO:0000256" key="13">
    <source>
        <dbReference type="ARBA" id="ARBA00075711"/>
    </source>
</evidence>
<evidence type="ECO:0000259" key="15">
    <source>
        <dbReference type="Pfam" id="PF00294"/>
    </source>
</evidence>
<dbReference type="GO" id="GO:0005829">
    <property type="term" value="C:cytosol"/>
    <property type="evidence" value="ECO:0007669"/>
    <property type="project" value="TreeGrafter"/>
</dbReference>
<organism evidence="16 17">
    <name type="scientific">Shewanella gaetbuli</name>
    <dbReference type="NCBI Taxonomy" id="220752"/>
    <lineage>
        <taxon>Bacteria</taxon>
        <taxon>Pseudomonadati</taxon>
        <taxon>Pseudomonadota</taxon>
        <taxon>Gammaproteobacteria</taxon>
        <taxon>Alteromonadales</taxon>
        <taxon>Shewanellaceae</taxon>
        <taxon>Shewanella</taxon>
    </lineage>
</organism>
<evidence type="ECO:0000256" key="11">
    <source>
        <dbReference type="ARBA" id="ARBA00066369"/>
    </source>
</evidence>
<keyword evidence="4 16" id="KW-0418">Kinase</keyword>
<evidence type="ECO:0000256" key="14">
    <source>
        <dbReference type="ARBA" id="ARBA00080545"/>
    </source>
</evidence>
<dbReference type="CDD" id="cd01166">
    <property type="entry name" value="KdgK"/>
    <property type="match status" value="1"/>
</dbReference>
<evidence type="ECO:0000256" key="8">
    <source>
        <dbReference type="ARBA" id="ARBA00044254"/>
    </source>
</evidence>
<dbReference type="Pfam" id="PF00294">
    <property type="entry name" value="PfkB"/>
    <property type="match status" value="1"/>
</dbReference>
<comment type="catalytic activity">
    <reaction evidence="9">
        <text>2-dehydro-3-deoxy-D-gluconate + ATP = 2-dehydro-3-deoxy-6-phospho-D-gluconate + ADP + H(+)</text>
        <dbReference type="Rhea" id="RHEA:14797"/>
        <dbReference type="ChEBI" id="CHEBI:15378"/>
        <dbReference type="ChEBI" id="CHEBI:30616"/>
        <dbReference type="ChEBI" id="CHEBI:57569"/>
        <dbReference type="ChEBI" id="CHEBI:57990"/>
        <dbReference type="ChEBI" id="CHEBI:456216"/>
        <dbReference type="EC" id="2.7.1.45"/>
    </reaction>
</comment>
<comment type="caution">
    <text evidence="16">The sequence shown here is derived from an EMBL/GenBank/DDBJ whole genome shotgun (WGS) entry which is preliminary data.</text>
</comment>
<evidence type="ECO:0000256" key="9">
    <source>
        <dbReference type="ARBA" id="ARBA00050729"/>
    </source>
</evidence>
<dbReference type="PANTHER" id="PTHR43085">
    <property type="entry name" value="HEXOKINASE FAMILY MEMBER"/>
    <property type="match status" value="1"/>
</dbReference>
<gene>
    <name evidence="16" type="ORF">L2672_04895</name>
</gene>
<protein>
    <recommendedName>
        <fullName evidence="12">2-dehydro-3-deoxygluconokinase</fullName>
        <ecNumber evidence="11">2.7.1.45</ecNumber>
    </recommendedName>
    <alternativeName>
        <fullName evidence="13">2-keto-3-deoxygluconokinase</fullName>
    </alternativeName>
    <alternativeName>
        <fullName evidence="14">3-deoxy-2-oxo-D-gluconate kinase</fullName>
    </alternativeName>
    <alternativeName>
        <fullName evidence="8">KDG kinase</fullName>
    </alternativeName>
</protein>
<keyword evidence="6" id="KW-0119">Carbohydrate metabolism</keyword>
<evidence type="ECO:0000256" key="7">
    <source>
        <dbReference type="ARBA" id="ARBA00043951"/>
    </source>
</evidence>
<comment type="similarity">
    <text evidence="1">Belongs to the carbohydrate kinase PfkB family.</text>
</comment>
<evidence type="ECO:0000313" key="17">
    <source>
        <dbReference type="Proteomes" id="UP001139333"/>
    </source>
</evidence>
<evidence type="ECO:0000313" key="16">
    <source>
        <dbReference type="EMBL" id="MCL1142030.1"/>
    </source>
</evidence>
<keyword evidence="17" id="KW-1185">Reference proteome</keyword>
<comment type="function">
    <text evidence="10">Catalyzes the phosphorylation of 2-keto-3-deoxygluconate (KDG) to produce 2-keto-3-deoxy-6-phosphogluconate (KDPG).</text>
</comment>
<dbReference type="InterPro" id="IPR050306">
    <property type="entry name" value="PfkB_Carbo_kinase"/>
</dbReference>
<evidence type="ECO:0000256" key="1">
    <source>
        <dbReference type="ARBA" id="ARBA00010688"/>
    </source>
</evidence>
<dbReference type="RefSeq" id="WP_248994701.1">
    <property type="nucleotide sequence ID" value="NZ_JAKIKP010000002.1"/>
</dbReference>
<dbReference type="GO" id="GO:0006974">
    <property type="term" value="P:DNA damage response"/>
    <property type="evidence" value="ECO:0007669"/>
    <property type="project" value="TreeGrafter"/>
</dbReference>
<feature type="domain" description="Carbohydrate kinase PfkB" evidence="15">
    <location>
        <begin position="4"/>
        <end position="301"/>
    </location>
</feature>
<dbReference type="InterPro" id="IPR029056">
    <property type="entry name" value="Ribokinase-like"/>
</dbReference>
<evidence type="ECO:0000256" key="5">
    <source>
        <dbReference type="ARBA" id="ARBA00022840"/>
    </source>
</evidence>
<dbReference type="PROSITE" id="PS00584">
    <property type="entry name" value="PFKB_KINASES_2"/>
    <property type="match status" value="1"/>
</dbReference>
<keyword evidence="5" id="KW-0067">ATP-binding</keyword>
<dbReference type="AlphaFoldDB" id="A0A9X1ZM47"/>
<evidence type="ECO:0000256" key="3">
    <source>
        <dbReference type="ARBA" id="ARBA00022741"/>
    </source>
</evidence>
<evidence type="ECO:0000256" key="10">
    <source>
        <dbReference type="ARBA" id="ARBA00054997"/>
    </source>
</evidence>
<evidence type="ECO:0000256" key="2">
    <source>
        <dbReference type="ARBA" id="ARBA00022679"/>
    </source>
</evidence>
<dbReference type="FunFam" id="3.40.1190.20:FF:000011">
    <property type="entry name" value="2-dehydro-3-deoxygluconokinase, putative"/>
    <property type="match status" value="1"/>
</dbReference>
<evidence type="ECO:0000256" key="4">
    <source>
        <dbReference type="ARBA" id="ARBA00022777"/>
    </source>
</evidence>
<dbReference type="InterPro" id="IPR002173">
    <property type="entry name" value="Carboh/pur_kinase_PfkB_CS"/>
</dbReference>
<dbReference type="PANTHER" id="PTHR43085:SF15">
    <property type="entry name" value="2-DEHYDRO-3-DEOXYGLUCONOKINASE"/>
    <property type="match status" value="1"/>
</dbReference>
<name>A0A9X1ZM47_9GAMM</name>
<keyword evidence="2" id="KW-0808">Transferase</keyword>
<dbReference type="GO" id="GO:0005524">
    <property type="term" value="F:ATP binding"/>
    <property type="evidence" value="ECO:0007669"/>
    <property type="project" value="UniProtKB-KW"/>
</dbReference>
<dbReference type="EMBL" id="JAKIKP010000002">
    <property type="protein sequence ID" value="MCL1142030.1"/>
    <property type="molecule type" value="Genomic_DNA"/>
</dbReference>
<dbReference type="InterPro" id="IPR011611">
    <property type="entry name" value="PfkB_dom"/>
</dbReference>